<dbReference type="CDD" id="cd23557">
    <property type="entry name" value="TFP_LU_ECD_uPAR_rpt2"/>
    <property type="match status" value="1"/>
</dbReference>
<gene>
    <name evidence="17" type="primary">LOC129343414</name>
</gene>
<evidence type="ECO:0000259" key="15">
    <source>
        <dbReference type="SMART" id="SM00134"/>
    </source>
</evidence>
<dbReference type="InterPro" id="IPR045860">
    <property type="entry name" value="Snake_toxin-like_sf"/>
</dbReference>
<feature type="chain" id="PRO_5041678675" description="Urokinase plasminogen activator surface receptor" evidence="14">
    <location>
        <begin position="22"/>
        <end position="342"/>
    </location>
</feature>
<name>A0AA97KCC6_EUBMA</name>
<keyword evidence="11" id="KW-0675">Receptor</keyword>
<keyword evidence="16" id="KW-1185">Reference proteome</keyword>
<feature type="signal peptide" evidence="14">
    <location>
        <begin position="1"/>
        <end position="21"/>
    </location>
</feature>
<dbReference type="GO" id="GO:0005576">
    <property type="term" value="C:extracellular region"/>
    <property type="evidence" value="ECO:0007669"/>
    <property type="project" value="UniProtKB-SubCell"/>
</dbReference>
<dbReference type="Proteomes" id="UP001190640">
    <property type="component" value="Chromosome 15"/>
</dbReference>
<comment type="subcellular location">
    <subcellularLocation>
        <location evidence="1">Cell membrane</location>
        <topology evidence="1">Lipid-anchor</topology>
        <topology evidence="1">GPI-anchor</topology>
    </subcellularLocation>
    <subcellularLocation>
        <location evidence="2">Secreted</location>
    </subcellularLocation>
</comment>
<keyword evidence="6" id="KW-0336">GPI-anchor</keyword>
<evidence type="ECO:0000256" key="2">
    <source>
        <dbReference type="ARBA" id="ARBA00004613"/>
    </source>
</evidence>
<proteinExistence type="predicted"/>
<dbReference type="FunFam" id="2.10.60.10:FF:000015">
    <property type="entry name" value="Urokinase plasminogen activator surface receptor"/>
    <property type="match status" value="1"/>
</dbReference>
<organism evidence="16 17">
    <name type="scientific">Eublepharis macularius</name>
    <name type="common">Leopard gecko</name>
    <name type="synonym">Cyrtodactylus macularius</name>
    <dbReference type="NCBI Taxonomy" id="481883"/>
    <lineage>
        <taxon>Eukaryota</taxon>
        <taxon>Metazoa</taxon>
        <taxon>Chordata</taxon>
        <taxon>Craniata</taxon>
        <taxon>Vertebrata</taxon>
        <taxon>Euteleostomi</taxon>
        <taxon>Lepidosauria</taxon>
        <taxon>Squamata</taxon>
        <taxon>Bifurcata</taxon>
        <taxon>Gekkota</taxon>
        <taxon>Eublepharidae</taxon>
        <taxon>Eublepharinae</taxon>
        <taxon>Eublepharis</taxon>
    </lineage>
</organism>
<evidence type="ECO:0000256" key="3">
    <source>
        <dbReference type="ARBA" id="ARBA00019778"/>
    </source>
</evidence>
<keyword evidence="5" id="KW-0964">Secreted</keyword>
<dbReference type="CDD" id="cd23556">
    <property type="entry name" value="TFP_LU_ECD_uPAR_rpt1"/>
    <property type="match status" value="1"/>
</dbReference>
<accession>A0AA97KCC6</accession>
<evidence type="ECO:0000256" key="10">
    <source>
        <dbReference type="ARBA" id="ARBA00023157"/>
    </source>
</evidence>
<dbReference type="PANTHER" id="PTHR10624">
    <property type="entry name" value="UROKINASE PLASMINOGEN ACTIVATOR SURFACE RECEPTOR-RELATED"/>
    <property type="match status" value="1"/>
</dbReference>
<keyword evidence="10" id="KW-1015">Disulfide bond</keyword>
<dbReference type="KEGG" id="emc:129343414"/>
<evidence type="ECO:0000256" key="7">
    <source>
        <dbReference type="ARBA" id="ARBA00022729"/>
    </source>
</evidence>
<dbReference type="SUPFAM" id="SSF57302">
    <property type="entry name" value="Snake toxin-like"/>
    <property type="match status" value="3"/>
</dbReference>
<dbReference type="SMART" id="SM00134">
    <property type="entry name" value="LU"/>
    <property type="match status" value="3"/>
</dbReference>
<protein>
    <recommendedName>
        <fullName evidence="3">Urokinase plasminogen activator surface receptor</fullName>
    </recommendedName>
</protein>
<feature type="domain" description="UPAR/Ly6" evidence="15">
    <location>
        <begin position="217"/>
        <end position="314"/>
    </location>
</feature>
<feature type="domain" description="UPAR/Ly6" evidence="15">
    <location>
        <begin position="22"/>
        <end position="109"/>
    </location>
</feature>
<dbReference type="Pfam" id="PF00021">
    <property type="entry name" value="UPAR_LY6"/>
    <property type="match status" value="3"/>
</dbReference>
<evidence type="ECO:0000256" key="5">
    <source>
        <dbReference type="ARBA" id="ARBA00022525"/>
    </source>
</evidence>
<keyword evidence="7 14" id="KW-0732">Signal</keyword>
<dbReference type="CDD" id="cd23558">
    <property type="entry name" value="TFP_LU_ECD_uPAR_rpt3"/>
    <property type="match status" value="1"/>
</dbReference>
<evidence type="ECO:0000256" key="12">
    <source>
        <dbReference type="ARBA" id="ARBA00023180"/>
    </source>
</evidence>
<keyword evidence="8" id="KW-0677">Repeat</keyword>
<reference evidence="17" key="1">
    <citation type="submission" date="2025-08" db="UniProtKB">
        <authorList>
            <consortium name="RefSeq"/>
        </authorList>
    </citation>
    <scope>IDENTIFICATION</scope>
    <source>
        <tissue evidence="17">Blood</tissue>
    </source>
</reference>
<dbReference type="InterPro" id="IPR016054">
    <property type="entry name" value="LY6_UPA_recep-like"/>
</dbReference>
<dbReference type="AlphaFoldDB" id="A0AA97KCC6"/>
<dbReference type="GeneID" id="129343414"/>
<dbReference type="RefSeq" id="XP_054855580.1">
    <property type="nucleotide sequence ID" value="XM_054999605.1"/>
</dbReference>
<evidence type="ECO:0000256" key="6">
    <source>
        <dbReference type="ARBA" id="ARBA00022622"/>
    </source>
</evidence>
<evidence type="ECO:0000313" key="16">
    <source>
        <dbReference type="Proteomes" id="UP001190640"/>
    </source>
</evidence>
<dbReference type="GO" id="GO:0005886">
    <property type="term" value="C:plasma membrane"/>
    <property type="evidence" value="ECO:0007669"/>
    <property type="project" value="UniProtKB-SubCell"/>
</dbReference>
<keyword evidence="4" id="KW-1003">Cell membrane</keyword>
<dbReference type="FunFam" id="2.10.60.10:FF:000019">
    <property type="entry name" value="Urokinase plasminogen activator surface receptor"/>
    <property type="match status" value="1"/>
</dbReference>
<evidence type="ECO:0000256" key="1">
    <source>
        <dbReference type="ARBA" id="ARBA00004609"/>
    </source>
</evidence>
<keyword evidence="13" id="KW-0449">Lipoprotein</keyword>
<keyword evidence="12" id="KW-0325">Glycoprotein</keyword>
<evidence type="ECO:0000256" key="13">
    <source>
        <dbReference type="ARBA" id="ARBA00023288"/>
    </source>
</evidence>
<evidence type="ECO:0000256" key="11">
    <source>
        <dbReference type="ARBA" id="ARBA00023170"/>
    </source>
</evidence>
<dbReference type="Gene3D" id="2.10.60.10">
    <property type="entry name" value="CD59"/>
    <property type="match status" value="3"/>
</dbReference>
<dbReference type="PROSITE" id="PS00983">
    <property type="entry name" value="LY6_UPAR"/>
    <property type="match status" value="1"/>
</dbReference>
<keyword evidence="9" id="KW-0472">Membrane</keyword>
<evidence type="ECO:0000256" key="9">
    <source>
        <dbReference type="ARBA" id="ARBA00023136"/>
    </source>
</evidence>
<dbReference type="PANTHER" id="PTHR10624:SF6">
    <property type="entry name" value="UROKINASE PLASMINOGEN ACTIVATOR SURFACE RECEPTOR"/>
    <property type="match status" value="1"/>
</dbReference>
<evidence type="ECO:0000256" key="8">
    <source>
        <dbReference type="ARBA" id="ARBA00022737"/>
    </source>
</evidence>
<evidence type="ECO:0000313" key="17">
    <source>
        <dbReference type="RefSeq" id="XP_054855580.1"/>
    </source>
</evidence>
<evidence type="ECO:0000256" key="4">
    <source>
        <dbReference type="ARBA" id="ARBA00022475"/>
    </source>
</evidence>
<dbReference type="GO" id="GO:0098552">
    <property type="term" value="C:side of membrane"/>
    <property type="evidence" value="ECO:0007669"/>
    <property type="project" value="UniProtKB-KW"/>
</dbReference>
<dbReference type="InterPro" id="IPR018363">
    <property type="entry name" value="CD59_antigen_CS"/>
</dbReference>
<sequence length="342" mass="37519">MDFFFWTHFVFLLFLAAHALGLQCYSCDGNSNCLDSQVCQEHQDRCRTTVMTTLTQSGISTYFLKGCDVSGKANNSISYLSKNQVVFLAEEHCESQLCNEETPNVLDVLLARGRQHRPMQCYSCGQAEGTCFNSSLAQMRCSRPGEQCVDITSFTMLEEEFSQDAQHIKGCGQLAHCQEPLGFHNQGSFYLIKCCNASLCNKETEDYKATPLPLNGLTCYSCEGNFSHGCAPNDITQVQCQGSMNQCLEASGIDGISGQSSVVKGCASSSWCDSPYTAIYKNLGAPYTRCCTGELCNNWIVNESTLKPSARSQADHNPTTSSVLLSSSLLLWVAFLLCSENS</sequence>
<feature type="domain" description="UPAR/Ly6" evidence="15">
    <location>
        <begin position="119"/>
        <end position="215"/>
    </location>
</feature>
<evidence type="ECO:0000256" key="14">
    <source>
        <dbReference type="SAM" id="SignalP"/>
    </source>
</evidence>